<keyword evidence="2" id="KW-1185">Reference proteome</keyword>
<proteinExistence type="predicted"/>
<organism evidence="1 2">
    <name type="scientific">Rosistilla ulvae</name>
    <dbReference type="NCBI Taxonomy" id="1930277"/>
    <lineage>
        <taxon>Bacteria</taxon>
        <taxon>Pseudomonadati</taxon>
        <taxon>Planctomycetota</taxon>
        <taxon>Planctomycetia</taxon>
        <taxon>Pirellulales</taxon>
        <taxon>Pirellulaceae</taxon>
        <taxon>Rosistilla</taxon>
    </lineage>
</organism>
<evidence type="ECO:0000313" key="2">
    <source>
        <dbReference type="Proteomes" id="UP000319557"/>
    </source>
</evidence>
<dbReference type="InterPro" id="IPR028978">
    <property type="entry name" value="Chorismate_lyase_/UTRA_dom_sf"/>
</dbReference>
<dbReference type="RefSeq" id="WP_246105862.1">
    <property type="nucleotide sequence ID" value="NZ_CP036261.1"/>
</dbReference>
<dbReference type="EMBL" id="CP036261">
    <property type="protein sequence ID" value="QDS90947.1"/>
    <property type="molecule type" value="Genomic_DNA"/>
</dbReference>
<reference evidence="1 2" key="1">
    <citation type="submission" date="2019-02" db="EMBL/GenBank/DDBJ databases">
        <title>Deep-cultivation of Planctomycetes and their phenomic and genomic characterization uncovers novel biology.</title>
        <authorList>
            <person name="Wiegand S."/>
            <person name="Jogler M."/>
            <person name="Boedeker C."/>
            <person name="Pinto D."/>
            <person name="Vollmers J."/>
            <person name="Rivas-Marin E."/>
            <person name="Kohn T."/>
            <person name="Peeters S.H."/>
            <person name="Heuer A."/>
            <person name="Rast P."/>
            <person name="Oberbeckmann S."/>
            <person name="Bunk B."/>
            <person name="Jeske O."/>
            <person name="Meyerdierks A."/>
            <person name="Storesund J.E."/>
            <person name="Kallscheuer N."/>
            <person name="Luecker S."/>
            <person name="Lage O.M."/>
            <person name="Pohl T."/>
            <person name="Merkel B.J."/>
            <person name="Hornburger P."/>
            <person name="Mueller R.-W."/>
            <person name="Bruemmer F."/>
            <person name="Labrenz M."/>
            <person name="Spormann A.M."/>
            <person name="Op den Camp H."/>
            <person name="Overmann J."/>
            <person name="Amann R."/>
            <person name="Jetten M.S.M."/>
            <person name="Mascher T."/>
            <person name="Medema M.H."/>
            <person name="Devos D.P."/>
            <person name="Kaster A.-K."/>
            <person name="Ovreas L."/>
            <person name="Rohde M."/>
            <person name="Galperin M.Y."/>
            <person name="Jogler C."/>
        </authorList>
    </citation>
    <scope>NUCLEOTIDE SEQUENCE [LARGE SCALE GENOMIC DNA]</scope>
    <source>
        <strain evidence="1 2">EC9</strain>
    </source>
</reference>
<protein>
    <submittedName>
        <fullName evidence="1">Uncharacterized protein</fullName>
    </submittedName>
</protein>
<sequence length="183" mass="20808">MTSEIANLPPSVDLHALIALFYDRSEDLGAFTQQPAEALPPAYQQLLAHHAHMTVTVERFHNSLVDVHVHRTDTDENRYAREITLARQSDGEVVQYGIVRLNHEYLEPQVWKEIASEEIPLGRVLIQHNVLREVVLEKLWRVQCAPPLARFLNVSPGDIVYGRTAMIFCNKEPAIELLEIVVA</sequence>
<dbReference type="Proteomes" id="UP000319557">
    <property type="component" value="Chromosome"/>
</dbReference>
<dbReference type="AlphaFoldDB" id="A0A517M833"/>
<dbReference type="KEGG" id="ruv:EC9_51660"/>
<name>A0A517M833_9BACT</name>
<gene>
    <name evidence="1" type="ORF">EC9_51660</name>
</gene>
<dbReference type="SUPFAM" id="SSF64288">
    <property type="entry name" value="Chorismate lyase-like"/>
    <property type="match status" value="1"/>
</dbReference>
<evidence type="ECO:0000313" key="1">
    <source>
        <dbReference type="EMBL" id="QDS90947.1"/>
    </source>
</evidence>
<dbReference type="Gene3D" id="3.40.1410.10">
    <property type="entry name" value="Chorismate lyase-like"/>
    <property type="match status" value="1"/>
</dbReference>
<accession>A0A517M833</accession>